<dbReference type="RefSeq" id="WP_255923583.1">
    <property type="nucleotide sequence ID" value="NZ_JANFNG010000036.1"/>
</dbReference>
<protein>
    <recommendedName>
        <fullName evidence="4">Secreted protein</fullName>
    </recommendedName>
</protein>
<accession>A0ABT1Q3M1</accession>
<keyword evidence="1" id="KW-0732">Signal</keyword>
<proteinExistence type="predicted"/>
<feature type="signal peptide" evidence="1">
    <location>
        <begin position="1"/>
        <end position="26"/>
    </location>
</feature>
<gene>
    <name evidence="2" type="ORF">NGB36_29095</name>
</gene>
<evidence type="ECO:0000256" key="1">
    <source>
        <dbReference type="SAM" id="SignalP"/>
    </source>
</evidence>
<keyword evidence="3" id="KW-1185">Reference proteome</keyword>
<reference evidence="2" key="1">
    <citation type="submission" date="2022-06" db="EMBL/GenBank/DDBJ databases">
        <title>Draft genome sequence of Streptomyces sp. RB6PN25 isolated from peat swamp forest in Thailand.</title>
        <authorList>
            <person name="Duangmal K."/>
            <person name="Klaysubun C."/>
        </authorList>
    </citation>
    <scope>NUCLEOTIDE SEQUENCE</scope>
    <source>
        <strain evidence="2">RB6PN25</strain>
    </source>
</reference>
<dbReference type="Proteomes" id="UP001057702">
    <property type="component" value="Unassembled WGS sequence"/>
</dbReference>
<organism evidence="2 3">
    <name type="scientific">Streptomyces humicola</name>
    <dbReference type="NCBI Taxonomy" id="2953240"/>
    <lineage>
        <taxon>Bacteria</taxon>
        <taxon>Bacillati</taxon>
        <taxon>Actinomycetota</taxon>
        <taxon>Actinomycetes</taxon>
        <taxon>Kitasatosporales</taxon>
        <taxon>Streptomycetaceae</taxon>
        <taxon>Streptomyces</taxon>
    </lineage>
</organism>
<evidence type="ECO:0000313" key="3">
    <source>
        <dbReference type="Proteomes" id="UP001057702"/>
    </source>
</evidence>
<feature type="chain" id="PRO_5046388519" description="Secreted protein" evidence="1">
    <location>
        <begin position="27"/>
        <end position="49"/>
    </location>
</feature>
<dbReference type="EMBL" id="JANFNG010000036">
    <property type="protein sequence ID" value="MCQ4084521.1"/>
    <property type="molecule type" value="Genomic_DNA"/>
</dbReference>
<evidence type="ECO:0008006" key="4">
    <source>
        <dbReference type="Google" id="ProtNLM"/>
    </source>
</evidence>
<evidence type="ECO:0000313" key="2">
    <source>
        <dbReference type="EMBL" id="MCQ4084521.1"/>
    </source>
</evidence>
<comment type="caution">
    <text evidence="2">The sequence shown here is derived from an EMBL/GenBank/DDBJ whole genome shotgun (WGS) entry which is preliminary data.</text>
</comment>
<sequence>MKRVAAILAAVVAGLLLSAGPSAAQAAGNSGDTGVNVLNLLGVGAGLGI</sequence>
<name>A0ABT1Q3M1_9ACTN</name>